<name>A0A8J2XUC4_9BACT</name>
<dbReference type="InterPro" id="IPR011051">
    <property type="entry name" value="RmlC_Cupin_sf"/>
</dbReference>
<evidence type="ECO:0000313" key="3">
    <source>
        <dbReference type="Proteomes" id="UP000607559"/>
    </source>
</evidence>
<dbReference type="EMBL" id="BMJC01000004">
    <property type="protein sequence ID" value="GGB10475.1"/>
    <property type="molecule type" value="Genomic_DNA"/>
</dbReference>
<evidence type="ECO:0000259" key="1">
    <source>
        <dbReference type="Pfam" id="PF07883"/>
    </source>
</evidence>
<dbReference type="Proteomes" id="UP000607559">
    <property type="component" value="Unassembled WGS sequence"/>
</dbReference>
<protein>
    <submittedName>
        <fullName evidence="2">Cupin</fullName>
    </submittedName>
</protein>
<organism evidence="2 3">
    <name type="scientific">Puia dinghuensis</name>
    <dbReference type="NCBI Taxonomy" id="1792502"/>
    <lineage>
        <taxon>Bacteria</taxon>
        <taxon>Pseudomonadati</taxon>
        <taxon>Bacteroidota</taxon>
        <taxon>Chitinophagia</taxon>
        <taxon>Chitinophagales</taxon>
        <taxon>Chitinophagaceae</taxon>
        <taxon>Puia</taxon>
    </lineage>
</organism>
<feature type="domain" description="Cupin type-2" evidence="1">
    <location>
        <begin position="41"/>
        <end position="93"/>
    </location>
</feature>
<dbReference type="PANTHER" id="PTHR36114">
    <property type="entry name" value="16.7 KDA PROTEIN IN WHIE LOCUS"/>
    <property type="match status" value="1"/>
</dbReference>
<dbReference type="AlphaFoldDB" id="A0A8J2XUC4"/>
<dbReference type="RefSeq" id="WP_229688986.1">
    <property type="nucleotide sequence ID" value="NZ_BMJC01000004.1"/>
</dbReference>
<dbReference type="PANTHER" id="PTHR36114:SF1">
    <property type="entry name" value="16.7 KDA PROTEIN IN WHIE LOCUS"/>
    <property type="match status" value="1"/>
</dbReference>
<evidence type="ECO:0000313" key="2">
    <source>
        <dbReference type="EMBL" id="GGB10475.1"/>
    </source>
</evidence>
<proteinExistence type="predicted"/>
<dbReference type="SUPFAM" id="SSF51182">
    <property type="entry name" value="RmlC-like cupins"/>
    <property type="match status" value="1"/>
</dbReference>
<dbReference type="Gene3D" id="2.60.120.10">
    <property type="entry name" value="Jelly Rolls"/>
    <property type="match status" value="1"/>
</dbReference>
<reference evidence="2" key="2">
    <citation type="submission" date="2020-09" db="EMBL/GenBank/DDBJ databases">
        <authorList>
            <person name="Sun Q."/>
            <person name="Zhou Y."/>
        </authorList>
    </citation>
    <scope>NUCLEOTIDE SEQUENCE</scope>
    <source>
        <strain evidence="2">CGMCC 1.15448</strain>
    </source>
</reference>
<dbReference type="Pfam" id="PF07883">
    <property type="entry name" value="Cupin_2"/>
    <property type="match status" value="1"/>
</dbReference>
<dbReference type="InterPro" id="IPR014710">
    <property type="entry name" value="RmlC-like_jellyroll"/>
</dbReference>
<accession>A0A8J2XUC4</accession>
<dbReference type="InterPro" id="IPR013096">
    <property type="entry name" value="Cupin_2"/>
</dbReference>
<sequence length="108" mass="12534">MTIIDIQEKIQGKDTGYFNDILTRVNDQVVRVSVMTQPYFWHLHPNSDETFLVMEGSIFIDLDDKTVELFPGQLFTIPRNIKHRTRPNGERSVNLTIESADLQTIKLE</sequence>
<comment type="caution">
    <text evidence="2">The sequence shown here is derived from an EMBL/GenBank/DDBJ whole genome shotgun (WGS) entry which is preliminary data.</text>
</comment>
<dbReference type="InterPro" id="IPR052044">
    <property type="entry name" value="PKS_Associated_Protein"/>
</dbReference>
<keyword evidence="3" id="KW-1185">Reference proteome</keyword>
<gene>
    <name evidence="2" type="ORF">GCM10011511_37560</name>
</gene>
<reference evidence="2" key="1">
    <citation type="journal article" date="2014" name="Int. J. Syst. Evol. Microbiol.">
        <title>Complete genome sequence of Corynebacterium casei LMG S-19264T (=DSM 44701T), isolated from a smear-ripened cheese.</title>
        <authorList>
            <consortium name="US DOE Joint Genome Institute (JGI-PGF)"/>
            <person name="Walter F."/>
            <person name="Albersmeier A."/>
            <person name="Kalinowski J."/>
            <person name="Ruckert C."/>
        </authorList>
    </citation>
    <scope>NUCLEOTIDE SEQUENCE</scope>
    <source>
        <strain evidence="2">CGMCC 1.15448</strain>
    </source>
</reference>